<sequence length="329" mass="37789">MAVLSYKENTLLALQHKEPEFLPMITDVQTYTPLGMDFVCEYTNVPGVAKDWFGQSWTYEPKIKAANPTPGIHLVPDITVWKDYMKFPDLSRLDWEGHAAADTKDWDRVHKLTRINDVFGPWERMFSVMDFQEALCALIEEPEACYDFFGAVADHKIRMYEYIIKYYKPDILCMHDDYGHGKGMFMSPDTWRVLLKPHLQRIIDMVTSMGVLYEHHCCGYFAPILDEIADMGCTASNTMHISNHPAELKKKNGHKMCYIGGFDTQYMDGLTVSEENIRASVRKTLDEMAPGGSYIALFALKTQGRNEIAADEIRRYSSRFYSSPRPDAL</sequence>
<dbReference type="AlphaFoldDB" id="A0A4P6LYP9"/>
<proteinExistence type="predicted"/>
<dbReference type="InterPro" id="IPR052024">
    <property type="entry name" value="Methanogen_methyltrans"/>
</dbReference>
<organism evidence="2 3">
    <name type="scientific">Blautia producta</name>
    <dbReference type="NCBI Taxonomy" id="33035"/>
    <lineage>
        <taxon>Bacteria</taxon>
        <taxon>Bacillati</taxon>
        <taxon>Bacillota</taxon>
        <taxon>Clostridia</taxon>
        <taxon>Lachnospirales</taxon>
        <taxon>Lachnospiraceae</taxon>
        <taxon>Blautia</taxon>
    </lineage>
</organism>
<evidence type="ECO:0000259" key="1">
    <source>
        <dbReference type="Pfam" id="PF01208"/>
    </source>
</evidence>
<evidence type="ECO:0000313" key="3">
    <source>
        <dbReference type="Proteomes" id="UP000289794"/>
    </source>
</evidence>
<dbReference type="GO" id="GO:0006779">
    <property type="term" value="P:porphyrin-containing compound biosynthetic process"/>
    <property type="evidence" value="ECO:0007669"/>
    <property type="project" value="InterPro"/>
</dbReference>
<dbReference type="RefSeq" id="WP_115624571.1">
    <property type="nucleotide sequence ID" value="NZ_AP031439.1"/>
</dbReference>
<reference evidence="2 3" key="1">
    <citation type="submission" date="2019-01" db="EMBL/GenBank/DDBJ databases">
        <title>PMF-metabolizing Aryl O-demethylase.</title>
        <authorList>
            <person name="Kim M."/>
        </authorList>
    </citation>
    <scope>NUCLEOTIDE SEQUENCE [LARGE SCALE GENOMIC DNA]</scope>
    <source>
        <strain evidence="2 3">PMF1</strain>
    </source>
</reference>
<feature type="domain" description="Uroporphyrinogen decarboxylase (URO-D)" evidence="1">
    <location>
        <begin position="114"/>
        <end position="296"/>
    </location>
</feature>
<protein>
    <recommendedName>
        <fullName evidence="1">Uroporphyrinogen decarboxylase (URO-D) domain-containing protein</fullName>
    </recommendedName>
</protein>
<dbReference type="InterPro" id="IPR038071">
    <property type="entry name" value="UROD/MetE-like_sf"/>
</dbReference>
<dbReference type="PANTHER" id="PTHR47099:SF1">
    <property type="entry name" value="METHYLCOBAMIDE:COM METHYLTRANSFERASE MTBA"/>
    <property type="match status" value="1"/>
</dbReference>
<dbReference type="Pfam" id="PF01208">
    <property type="entry name" value="URO-D"/>
    <property type="match status" value="1"/>
</dbReference>
<dbReference type="InterPro" id="IPR000257">
    <property type="entry name" value="Uroporphyrinogen_deCOase"/>
</dbReference>
<gene>
    <name evidence="2" type="ORF">PMF13cell1_01894</name>
</gene>
<dbReference type="Proteomes" id="UP000289794">
    <property type="component" value="Chromosome"/>
</dbReference>
<dbReference type="KEGG" id="bpro:PMF13cell1_01894"/>
<dbReference type="GO" id="GO:0004853">
    <property type="term" value="F:uroporphyrinogen decarboxylase activity"/>
    <property type="evidence" value="ECO:0007669"/>
    <property type="project" value="InterPro"/>
</dbReference>
<accession>A0A4P6LYP9</accession>
<dbReference type="EMBL" id="CP035945">
    <property type="protein sequence ID" value="QBE96350.1"/>
    <property type="molecule type" value="Genomic_DNA"/>
</dbReference>
<dbReference type="Gene3D" id="3.20.20.210">
    <property type="match status" value="1"/>
</dbReference>
<dbReference type="PANTHER" id="PTHR47099">
    <property type="entry name" value="METHYLCOBAMIDE:COM METHYLTRANSFERASE MTBA"/>
    <property type="match status" value="1"/>
</dbReference>
<evidence type="ECO:0000313" key="2">
    <source>
        <dbReference type="EMBL" id="QBE96350.1"/>
    </source>
</evidence>
<dbReference type="SUPFAM" id="SSF51726">
    <property type="entry name" value="UROD/MetE-like"/>
    <property type="match status" value="1"/>
</dbReference>
<name>A0A4P6LYP9_9FIRM</name>